<dbReference type="GO" id="GO:0046872">
    <property type="term" value="F:metal ion binding"/>
    <property type="evidence" value="ECO:0007669"/>
    <property type="project" value="UniProtKB-KW"/>
</dbReference>
<dbReference type="PROSITE" id="PS51449">
    <property type="entry name" value="MTTASE_N"/>
    <property type="match status" value="1"/>
</dbReference>
<dbReference type="Pfam" id="PF00919">
    <property type="entry name" value="UPF0004"/>
    <property type="match status" value="1"/>
</dbReference>
<dbReference type="InterPro" id="IPR023404">
    <property type="entry name" value="rSAM_horseshoe"/>
</dbReference>
<evidence type="ECO:0000256" key="5">
    <source>
        <dbReference type="ARBA" id="ARBA00022723"/>
    </source>
</evidence>
<dbReference type="SFLD" id="SFLDG01082">
    <property type="entry name" value="B12-binding_domain_containing"/>
    <property type="match status" value="1"/>
</dbReference>
<dbReference type="SMART" id="SM00729">
    <property type="entry name" value="Elp3"/>
    <property type="match status" value="1"/>
</dbReference>
<dbReference type="AlphaFoldDB" id="A0A443KEM1"/>
<proteinExistence type="predicted"/>
<dbReference type="NCBIfam" id="TIGR00089">
    <property type="entry name" value="MiaB/RimO family radical SAM methylthiotransferase"/>
    <property type="match status" value="1"/>
</dbReference>
<dbReference type="Gene3D" id="3.80.30.20">
    <property type="entry name" value="tm_1862 like domain"/>
    <property type="match status" value="1"/>
</dbReference>
<keyword evidence="4" id="KW-0949">S-adenosyl-L-methionine</keyword>
<evidence type="ECO:0000256" key="7">
    <source>
        <dbReference type="ARBA" id="ARBA00023014"/>
    </source>
</evidence>
<dbReference type="InterPro" id="IPR038135">
    <property type="entry name" value="Methylthiotransferase_N_sf"/>
</dbReference>
<reference evidence="10 11" key="1">
    <citation type="submission" date="2019-01" db="EMBL/GenBank/DDBJ databases">
        <title>Sinorhodobacter populi sp. nov. isolated from the symptomatic bark tissue of Populus euramericana canker.</title>
        <authorList>
            <person name="Xu G."/>
        </authorList>
    </citation>
    <scope>NUCLEOTIDE SEQUENCE [LARGE SCALE GENOMIC DNA]</scope>
    <source>
        <strain evidence="10 11">D19-10-3-21</strain>
    </source>
</reference>
<dbReference type="Gene3D" id="3.40.50.12160">
    <property type="entry name" value="Methylthiotransferase, N-terminal domain"/>
    <property type="match status" value="1"/>
</dbReference>
<keyword evidence="3 10" id="KW-0808">Transferase</keyword>
<gene>
    <name evidence="10" type="primary">mtaB</name>
    <name evidence="10" type="ORF">D2T31_05360</name>
</gene>
<dbReference type="InterPro" id="IPR006467">
    <property type="entry name" value="MiaB-like_bact"/>
</dbReference>
<comment type="cofactor">
    <cofactor evidence="1">
        <name>[4Fe-4S] cluster</name>
        <dbReference type="ChEBI" id="CHEBI:49883"/>
    </cofactor>
</comment>
<dbReference type="GO" id="GO:0035598">
    <property type="term" value="F:tRNA (N(6)-L-threonylcarbamoyladenosine(37)-C(2))-methylthiotransferase activity"/>
    <property type="evidence" value="ECO:0007669"/>
    <property type="project" value="TreeGrafter"/>
</dbReference>
<dbReference type="NCBIfam" id="TIGR01579">
    <property type="entry name" value="MiaB-like-C"/>
    <property type="match status" value="1"/>
</dbReference>
<reference evidence="10 11" key="2">
    <citation type="submission" date="2019-01" db="EMBL/GenBank/DDBJ databases">
        <authorList>
            <person name="Li Y."/>
        </authorList>
    </citation>
    <scope>NUCLEOTIDE SEQUENCE [LARGE SCALE GENOMIC DNA]</scope>
    <source>
        <strain evidence="10 11">D19-10-3-21</strain>
    </source>
</reference>
<dbReference type="PANTHER" id="PTHR11918:SF45">
    <property type="entry name" value="THREONYLCARBAMOYLADENOSINE TRNA METHYLTHIOTRANSFERASE"/>
    <property type="match status" value="1"/>
</dbReference>
<evidence type="ECO:0000256" key="3">
    <source>
        <dbReference type="ARBA" id="ARBA00022679"/>
    </source>
</evidence>
<dbReference type="SFLD" id="SFLDS00029">
    <property type="entry name" value="Radical_SAM"/>
    <property type="match status" value="1"/>
</dbReference>
<feature type="domain" description="MTTase N-terminal" evidence="8">
    <location>
        <begin position="2"/>
        <end position="105"/>
    </location>
</feature>
<sequence length="417" mass="46191">MNPPVFATLGCRLNAYETEAMRELSAAAGLENAVIVNTCAVTAEAVRKAKQEIRRLARENPGAPVIVTGCAAQTEPETFAGMPEVTRVIGNHEKMQAETWQSLRAPDFIGATERVMVDDIMSVRETAGHLIDGFGRHRAYVQVQNGCDHRCTFCIIPYGRGNSRSVPAGVVIEQIKRLVDRGFNEVVLTGVDLTSWGADLPGEPRLGDLVMRILRLVPDLPRLRISSIDSIEADDNLMLAIATEPRLMPHLHLSLQAGDDMILKRMKRRHLRDDAIRFCEEARRLRPGILFGADIIAGFPTETEAMFENSLKLVDDCGLTFLHVFPYSARQGTPAARMPRVPGPAIKDRAARLRAKGQEALRRHLESEVGQERVILTEGPRAGRTEYFTEVAFDRDMPEGTILKLRITGQDGARLQA</sequence>
<protein>
    <submittedName>
        <fullName evidence="10">tRNA (N(6)-L-threonylcarbamoyladenosine(37)-C(2))-methylthiotransferase MtaB</fullName>
    </submittedName>
</protein>
<name>A0A443KEM1_9RHOB</name>
<evidence type="ECO:0000259" key="9">
    <source>
        <dbReference type="PROSITE" id="PS51918"/>
    </source>
</evidence>
<dbReference type="InterPro" id="IPR006638">
    <property type="entry name" value="Elp3/MiaA/NifB-like_rSAM"/>
</dbReference>
<dbReference type="RefSeq" id="WP_128236656.1">
    <property type="nucleotide sequence ID" value="NZ_SAUX01000005.1"/>
</dbReference>
<dbReference type="InterPro" id="IPR007197">
    <property type="entry name" value="rSAM"/>
</dbReference>
<evidence type="ECO:0000259" key="8">
    <source>
        <dbReference type="PROSITE" id="PS51449"/>
    </source>
</evidence>
<dbReference type="Proteomes" id="UP000285295">
    <property type="component" value="Unassembled WGS sequence"/>
</dbReference>
<keyword evidence="5" id="KW-0479">Metal-binding</keyword>
<evidence type="ECO:0000256" key="6">
    <source>
        <dbReference type="ARBA" id="ARBA00023004"/>
    </source>
</evidence>
<evidence type="ECO:0000313" key="10">
    <source>
        <dbReference type="EMBL" id="RWR31126.1"/>
    </source>
</evidence>
<evidence type="ECO:0000256" key="1">
    <source>
        <dbReference type="ARBA" id="ARBA00001966"/>
    </source>
</evidence>
<evidence type="ECO:0000313" key="11">
    <source>
        <dbReference type="Proteomes" id="UP000285295"/>
    </source>
</evidence>
<dbReference type="PROSITE" id="PS51918">
    <property type="entry name" value="RADICAL_SAM"/>
    <property type="match status" value="1"/>
</dbReference>
<comment type="caution">
    <text evidence="10">The sequence shown here is derived from an EMBL/GenBank/DDBJ whole genome shotgun (WGS) entry which is preliminary data.</text>
</comment>
<evidence type="ECO:0000256" key="2">
    <source>
        <dbReference type="ARBA" id="ARBA00022485"/>
    </source>
</evidence>
<dbReference type="InterPro" id="IPR020612">
    <property type="entry name" value="Methylthiotransferase_CS"/>
</dbReference>
<dbReference type="InterPro" id="IPR058240">
    <property type="entry name" value="rSAM_sf"/>
</dbReference>
<dbReference type="InterPro" id="IPR005839">
    <property type="entry name" value="Methylthiotransferase"/>
</dbReference>
<dbReference type="PANTHER" id="PTHR11918">
    <property type="entry name" value="RADICAL SAM PROTEINS"/>
    <property type="match status" value="1"/>
</dbReference>
<dbReference type="CDD" id="cd01335">
    <property type="entry name" value="Radical_SAM"/>
    <property type="match status" value="1"/>
</dbReference>
<keyword evidence="7" id="KW-0411">Iron-sulfur</keyword>
<dbReference type="PROSITE" id="PS01278">
    <property type="entry name" value="MTTASE_RADICAL"/>
    <property type="match status" value="1"/>
</dbReference>
<dbReference type="GO" id="GO:0051539">
    <property type="term" value="F:4 iron, 4 sulfur cluster binding"/>
    <property type="evidence" value="ECO:0007669"/>
    <property type="project" value="UniProtKB-KW"/>
</dbReference>
<keyword evidence="2" id="KW-0004">4Fe-4S</keyword>
<keyword evidence="6" id="KW-0408">Iron</keyword>
<organism evidence="10 11">
    <name type="scientific">Paenirhodobacter populi</name>
    <dbReference type="NCBI Taxonomy" id="2306993"/>
    <lineage>
        <taxon>Bacteria</taxon>
        <taxon>Pseudomonadati</taxon>
        <taxon>Pseudomonadota</taxon>
        <taxon>Alphaproteobacteria</taxon>
        <taxon>Rhodobacterales</taxon>
        <taxon>Rhodobacter group</taxon>
        <taxon>Paenirhodobacter</taxon>
    </lineage>
</organism>
<feature type="domain" description="Radical SAM core" evidence="9">
    <location>
        <begin position="133"/>
        <end position="363"/>
    </location>
</feature>
<dbReference type="InterPro" id="IPR013848">
    <property type="entry name" value="Methylthiotransferase_N"/>
</dbReference>
<dbReference type="EMBL" id="SAUX01000005">
    <property type="protein sequence ID" value="RWR31126.1"/>
    <property type="molecule type" value="Genomic_DNA"/>
</dbReference>
<dbReference type="OrthoDB" id="9805215at2"/>
<evidence type="ECO:0000256" key="4">
    <source>
        <dbReference type="ARBA" id="ARBA00022691"/>
    </source>
</evidence>
<dbReference type="Pfam" id="PF04055">
    <property type="entry name" value="Radical_SAM"/>
    <property type="match status" value="1"/>
</dbReference>
<dbReference type="SUPFAM" id="SSF102114">
    <property type="entry name" value="Radical SAM enzymes"/>
    <property type="match status" value="1"/>
</dbReference>
<accession>A0A443KEM1</accession>